<dbReference type="Gene3D" id="1.10.1760.20">
    <property type="match status" value="1"/>
</dbReference>
<keyword evidence="2" id="KW-0808">Transferase</keyword>
<feature type="transmembrane region" description="Helical" evidence="1">
    <location>
        <begin position="53"/>
        <end position="75"/>
    </location>
</feature>
<keyword evidence="1" id="KW-0812">Transmembrane</keyword>
<evidence type="ECO:0000256" key="1">
    <source>
        <dbReference type="SAM" id="Phobius"/>
    </source>
</evidence>
<organism evidence="2 3">
    <name type="scientific">Methanococcus maripaludis (strain C5 / ATCC BAA-1333)</name>
    <dbReference type="NCBI Taxonomy" id="402880"/>
    <lineage>
        <taxon>Archaea</taxon>
        <taxon>Methanobacteriati</taxon>
        <taxon>Methanobacteriota</taxon>
        <taxon>Methanomada group</taxon>
        <taxon>Methanococci</taxon>
        <taxon>Methanococcales</taxon>
        <taxon>Methanococcaceae</taxon>
        <taxon>Methanococcus</taxon>
    </lineage>
</organism>
<dbReference type="Proteomes" id="UP000000253">
    <property type="component" value="Chromosome"/>
</dbReference>
<evidence type="ECO:0000313" key="3">
    <source>
        <dbReference type="Proteomes" id="UP000000253"/>
    </source>
</evidence>
<dbReference type="InterPro" id="IPR024529">
    <property type="entry name" value="ECF_trnsprt_substrate-spec"/>
</dbReference>
<name>A4FZ77_METM5</name>
<dbReference type="eggNOG" id="arCOG06589">
    <property type="taxonomic scope" value="Archaea"/>
</dbReference>
<feature type="transmembrane region" description="Helical" evidence="1">
    <location>
        <begin position="113"/>
        <end position="137"/>
    </location>
</feature>
<proteinExistence type="predicted"/>
<feature type="transmembrane region" description="Helical" evidence="1">
    <location>
        <begin position="20"/>
        <end position="41"/>
    </location>
</feature>
<keyword evidence="1" id="KW-1133">Transmembrane helix</keyword>
<dbReference type="GeneID" id="4928961"/>
<dbReference type="HOGENOM" id="CLU_091606_3_0_2"/>
<dbReference type="AlphaFoldDB" id="A4FZ77"/>
<dbReference type="GO" id="GO:0016301">
    <property type="term" value="F:kinase activity"/>
    <property type="evidence" value="ECO:0007669"/>
    <property type="project" value="UniProtKB-KW"/>
</dbReference>
<feature type="transmembrane region" description="Helical" evidence="1">
    <location>
        <begin position="82"/>
        <end position="101"/>
    </location>
</feature>
<feature type="transmembrane region" description="Helical" evidence="1">
    <location>
        <begin position="173"/>
        <end position="190"/>
    </location>
</feature>
<gene>
    <name evidence="2" type="ordered locus">MmarC5_1213</name>
</gene>
<dbReference type="OrthoDB" id="60247at2157"/>
<dbReference type="Pfam" id="PF12822">
    <property type="entry name" value="ECF_trnsprt"/>
    <property type="match status" value="1"/>
</dbReference>
<keyword evidence="2" id="KW-0418">Kinase</keyword>
<dbReference type="STRING" id="402880.MmarC5_1213"/>
<dbReference type="KEGG" id="mmq:MmarC5_1213"/>
<keyword evidence="1" id="KW-0472">Membrane</keyword>
<protein>
    <submittedName>
        <fullName evidence="2">Signal transduction histidine kinase, LytS</fullName>
    </submittedName>
</protein>
<dbReference type="EMBL" id="CP000609">
    <property type="protein sequence ID" value="ABO35511.1"/>
    <property type="molecule type" value="Genomic_DNA"/>
</dbReference>
<sequence>MKEELRALQNDRESYKKVLYRYLIIFSIGINIIGVQLVSILNFPAFLNTVGTILAGVLMGPFMGALVGLLTSIILGFLVDPGYFYFTFVNILVGFIAGYIFKEHPFNIKTVLGASIFISILTAIVGNTISYMALGGVAGDQIDKITQILIEKGFNVFLAVNITGFFANLLDKILSFLLVFIVIVILDKKLEMPDFQIRWK</sequence>
<reference evidence="2 3" key="1">
    <citation type="submission" date="2007-03" db="EMBL/GenBank/DDBJ databases">
        <title>Complete sequence of chromosome of Methanococcus maripaludis C5.</title>
        <authorList>
            <consortium name="US DOE Joint Genome Institute"/>
            <person name="Copeland A."/>
            <person name="Lucas S."/>
            <person name="Lapidus A."/>
            <person name="Barry K."/>
            <person name="Glavina del Rio T."/>
            <person name="Dalin E."/>
            <person name="Tice H."/>
            <person name="Pitluck S."/>
            <person name="Chertkov O."/>
            <person name="Brettin T."/>
            <person name="Bruce D."/>
            <person name="Han C."/>
            <person name="Detter J.C."/>
            <person name="Schmutz J."/>
            <person name="Larimer F."/>
            <person name="Land M."/>
            <person name="Hauser L."/>
            <person name="Kyrpides N."/>
            <person name="Mikhailova N."/>
            <person name="Sieprawska-Lupa M."/>
            <person name="Whitman W.B."/>
            <person name="Richardson P."/>
        </authorList>
    </citation>
    <scope>NUCLEOTIDE SEQUENCE [LARGE SCALE GENOMIC DNA]</scope>
    <source>
        <strain evidence="3">C5 / ATCC BAA-1333</strain>
    </source>
</reference>
<evidence type="ECO:0000313" key="2">
    <source>
        <dbReference type="EMBL" id="ABO35511.1"/>
    </source>
</evidence>
<dbReference type="RefSeq" id="WP_011868964.1">
    <property type="nucleotide sequence ID" value="NC_009135.1"/>
</dbReference>
<accession>A4FZ77</accession>
<dbReference type="GO" id="GO:0022857">
    <property type="term" value="F:transmembrane transporter activity"/>
    <property type="evidence" value="ECO:0007669"/>
    <property type="project" value="InterPro"/>
</dbReference>